<dbReference type="AlphaFoldDB" id="A0A5C5TXB3"/>
<feature type="region of interest" description="Disordered" evidence="1">
    <location>
        <begin position="1"/>
        <end position="27"/>
    </location>
</feature>
<evidence type="ECO:0000313" key="4">
    <source>
        <dbReference type="Proteomes" id="UP000315949"/>
    </source>
</evidence>
<name>A0A5C5TXB3_9GAMM</name>
<keyword evidence="4" id="KW-1185">Reference proteome</keyword>
<feature type="domain" description="Beta-lactamase-related" evidence="2">
    <location>
        <begin position="61"/>
        <end position="388"/>
    </location>
</feature>
<organism evidence="3 4">
    <name type="scientific">Luteimonas wenzhouensis</name>
    <dbReference type="NCBI Taxonomy" id="2599615"/>
    <lineage>
        <taxon>Bacteria</taxon>
        <taxon>Pseudomonadati</taxon>
        <taxon>Pseudomonadota</taxon>
        <taxon>Gammaproteobacteria</taxon>
        <taxon>Lysobacterales</taxon>
        <taxon>Lysobacteraceae</taxon>
        <taxon>Luteimonas</taxon>
    </lineage>
</organism>
<dbReference type="SUPFAM" id="SSF56601">
    <property type="entry name" value="beta-lactamase/transpeptidase-like"/>
    <property type="match status" value="1"/>
</dbReference>
<dbReference type="Gene3D" id="3.40.710.10">
    <property type="entry name" value="DD-peptidase/beta-lactamase superfamily"/>
    <property type="match status" value="1"/>
</dbReference>
<accession>A0A5C5TXB3</accession>
<evidence type="ECO:0000313" key="3">
    <source>
        <dbReference type="EMBL" id="TWT18833.1"/>
    </source>
</evidence>
<protein>
    <submittedName>
        <fullName evidence="3">Beta-lactamase family protein</fullName>
    </submittedName>
</protein>
<sequence>MTPNRGKARGLPLRPRPASITSTTRHTGDARLKGQLSSLAIALGLLLGGTTSAADADLRDILPGFGAAPGCALAAHRDGERIGFAASGLADIERGVPIDGDTLFYAASVSKQFTALAIAQLVAQGRLSLDDDVRRHIPELPAYRETVTVRMLLNHSAGLRDSLSLLRMGGYPSAADATMAQALELQLAQLDTNFVPGSATAYSNGGYLLLAEIVRRASGEAFPDYVRRHILDPLGMSDSFVLDDRDPVSDHLAHGYVRGDAGFERRDTYPRFGGSGGLMLSLNDLARYEHDIEQGQRVWTPEIARIMTEAGVLADGSPAFRDDTGFVFAAGLMLGTRLGHTAIQHGGGAEAFRHLYVRLPEQRLGIAVFCNRSDQPVQDMVDAAIAALADPAPGVLAGAPAPGHYRSPELRADYRLRGTGHVLYLDILPDAGAGEPVTVELVRRKPGRYEGRGLTLLHEAGENGFRLSTSRVPGVRVVPAVEGAGG</sequence>
<gene>
    <name evidence="3" type="ORF">FQY79_09330</name>
</gene>
<reference evidence="3 4" key="1">
    <citation type="submission" date="2019-07" db="EMBL/GenBank/DDBJ databases">
        <title>Luteimonas sp. YD-1 nov., isolated from acidic soil.</title>
        <authorList>
            <person name="Zhou J."/>
        </authorList>
    </citation>
    <scope>NUCLEOTIDE SEQUENCE [LARGE SCALE GENOMIC DNA]</scope>
    <source>
        <strain evidence="3 4">YD-1</strain>
    </source>
</reference>
<dbReference type="Pfam" id="PF00144">
    <property type="entry name" value="Beta-lactamase"/>
    <property type="match status" value="1"/>
</dbReference>
<dbReference type="EMBL" id="VOHE01000004">
    <property type="protein sequence ID" value="TWT18833.1"/>
    <property type="molecule type" value="Genomic_DNA"/>
</dbReference>
<evidence type="ECO:0000259" key="2">
    <source>
        <dbReference type="Pfam" id="PF00144"/>
    </source>
</evidence>
<dbReference type="InterPro" id="IPR012338">
    <property type="entry name" value="Beta-lactam/transpept-like"/>
</dbReference>
<comment type="caution">
    <text evidence="3">The sequence shown here is derived from an EMBL/GenBank/DDBJ whole genome shotgun (WGS) entry which is preliminary data.</text>
</comment>
<dbReference type="OrthoDB" id="9799367at2"/>
<dbReference type="PANTHER" id="PTHR46825">
    <property type="entry name" value="D-ALANYL-D-ALANINE-CARBOXYPEPTIDASE/ENDOPEPTIDASE AMPH"/>
    <property type="match status" value="1"/>
</dbReference>
<evidence type="ECO:0000256" key="1">
    <source>
        <dbReference type="SAM" id="MobiDB-lite"/>
    </source>
</evidence>
<dbReference type="Proteomes" id="UP000315949">
    <property type="component" value="Unassembled WGS sequence"/>
</dbReference>
<dbReference type="InterPro" id="IPR001466">
    <property type="entry name" value="Beta-lactam-related"/>
</dbReference>
<dbReference type="InterPro" id="IPR050491">
    <property type="entry name" value="AmpC-like"/>
</dbReference>
<proteinExistence type="predicted"/>
<dbReference type="PANTHER" id="PTHR46825:SF9">
    <property type="entry name" value="BETA-LACTAMASE-RELATED DOMAIN-CONTAINING PROTEIN"/>
    <property type="match status" value="1"/>
</dbReference>